<dbReference type="Pfam" id="PF08812">
    <property type="entry name" value="YtxC"/>
    <property type="match status" value="1"/>
</dbReference>
<dbReference type="InterPro" id="IPR014199">
    <property type="entry name" value="Spore_YtxC"/>
</dbReference>
<accession>A0A1W1XAH2</accession>
<evidence type="ECO:0000313" key="1">
    <source>
        <dbReference type="EMBL" id="SMC20883.1"/>
    </source>
</evidence>
<protein>
    <submittedName>
        <fullName evidence="1">Putative sporulation protein YtxC</fullName>
    </submittedName>
</protein>
<sequence>MLLKGIVYNDSNEEIISGIDDIKNNLAIKGVNLGISEEMEAETHFIKIFCSDEESNKRTIGNFNLYFSMLIYKMLAREFYDKKLDEFISETYFFLMDSEIDEVKRLCMDEFFCEGKIKDETEVYCINRKNSIINKIKKFISETEEVNIEGYITFRIKEAEEDFQSIVDKIIEKYMVEKEYDEFIKLLKYFVDIQECKIDEVNIYADKDGNYKIFDSNGNSILNKMSEEVNISGYKAPVNKEDLIISGLITLAPKRIVIHCAEYFFNKELLETIKKVFEQKIYFCDECKTCNILKKNFIRN</sequence>
<proteinExistence type="predicted"/>
<dbReference type="NCBIfam" id="TIGR02834">
    <property type="entry name" value="spo_ytxC"/>
    <property type="match status" value="1"/>
</dbReference>
<dbReference type="STRING" id="1121291.SAMN02745134_01133"/>
<name>A0A1W1XAH2_9CLOT</name>
<reference evidence="1 2" key="1">
    <citation type="submission" date="2017-04" db="EMBL/GenBank/DDBJ databases">
        <authorList>
            <person name="Afonso C.L."/>
            <person name="Miller P.J."/>
            <person name="Scott M.A."/>
            <person name="Spackman E."/>
            <person name="Goraichik I."/>
            <person name="Dimitrov K.M."/>
            <person name="Suarez D.L."/>
            <person name="Swayne D.E."/>
        </authorList>
    </citation>
    <scope>NUCLEOTIDE SEQUENCE [LARGE SCALE GENOMIC DNA]</scope>
    <source>
        <strain evidence="1 2">DSM 12555</strain>
    </source>
</reference>
<dbReference type="EMBL" id="FWXH01000003">
    <property type="protein sequence ID" value="SMC20883.1"/>
    <property type="molecule type" value="Genomic_DNA"/>
</dbReference>
<evidence type="ECO:0000313" key="2">
    <source>
        <dbReference type="Proteomes" id="UP000192468"/>
    </source>
</evidence>
<dbReference type="AlphaFoldDB" id="A0A1W1XAH2"/>
<gene>
    <name evidence="1" type="ORF">SAMN02745134_01133</name>
</gene>
<keyword evidence="2" id="KW-1185">Reference proteome</keyword>
<organism evidence="1 2">
    <name type="scientific">Clostridium acidisoli DSM 12555</name>
    <dbReference type="NCBI Taxonomy" id="1121291"/>
    <lineage>
        <taxon>Bacteria</taxon>
        <taxon>Bacillati</taxon>
        <taxon>Bacillota</taxon>
        <taxon>Clostridia</taxon>
        <taxon>Eubacteriales</taxon>
        <taxon>Clostridiaceae</taxon>
        <taxon>Clostridium</taxon>
    </lineage>
</organism>
<dbReference type="Proteomes" id="UP000192468">
    <property type="component" value="Unassembled WGS sequence"/>
</dbReference>